<evidence type="ECO:0000313" key="2">
    <source>
        <dbReference type="EMBL" id="GIZ95094.1"/>
    </source>
</evidence>
<proteinExistence type="predicted"/>
<sequence>MKARIASSDFWERIESSFGTSGGVYKVACLQAVDSDETIPVQRLLGTDSEGVLYIGMAASFIDRVIDLKKSLSPQHLSRGHECGVRIKKHKAISEAFPYEQLVISLIGSDSPRATESQALEEYFATYGELPPLNRAG</sequence>
<evidence type="ECO:0000313" key="4">
    <source>
        <dbReference type="Proteomes" id="UP000887228"/>
    </source>
</evidence>
<reference evidence="1 4" key="1">
    <citation type="submission" date="2021-07" db="EMBL/GenBank/DDBJ databases">
        <title>Whole genome sequencing of carbapenem-resistant Pseudomonas spp. isolated in Japan.</title>
        <authorList>
            <person name="Suzuki M."/>
            <person name="Maehana S."/>
            <person name="Kitasato H."/>
        </authorList>
    </citation>
    <scope>NUCLEOTIDE SEQUENCE</scope>
    <source>
        <strain evidence="1">KAM435</strain>
        <strain evidence="2 4">KAM436</strain>
    </source>
</reference>
<organism evidence="1 3">
    <name type="scientific">Aquipseudomonas alcaligenes</name>
    <name type="common">Pseudomonas alcaligenes</name>
    <dbReference type="NCBI Taxonomy" id="43263"/>
    <lineage>
        <taxon>Bacteria</taxon>
        <taxon>Pseudomonadati</taxon>
        <taxon>Pseudomonadota</taxon>
        <taxon>Gammaproteobacteria</taxon>
        <taxon>Pseudomonadales</taxon>
        <taxon>Pseudomonadaceae</taxon>
        <taxon>Aquipseudomonas</taxon>
    </lineage>
</organism>
<evidence type="ECO:0000313" key="1">
    <source>
        <dbReference type="EMBL" id="GIZ90700.1"/>
    </source>
</evidence>
<dbReference type="EMBL" id="BPMT01000029">
    <property type="protein sequence ID" value="GIZ95094.1"/>
    <property type="molecule type" value="Genomic_DNA"/>
</dbReference>
<evidence type="ECO:0000313" key="3">
    <source>
        <dbReference type="Proteomes" id="UP000887212"/>
    </source>
</evidence>
<dbReference type="RefSeq" id="WP_203792057.1">
    <property type="nucleotide sequence ID" value="NZ_AP024354.1"/>
</dbReference>
<dbReference type="EMBL" id="BPMS01000031">
    <property type="protein sequence ID" value="GIZ90700.1"/>
    <property type="molecule type" value="Genomic_DNA"/>
</dbReference>
<protein>
    <submittedName>
        <fullName evidence="1">Uncharacterized protein</fullName>
    </submittedName>
</protein>
<gene>
    <name evidence="1" type="ORF">KAM435_40270</name>
    <name evidence="2" type="ORF">KAM436_40620</name>
</gene>
<name>A0AA37CMG2_AQUAC</name>
<dbReference type="AlphaFoldDB" id="A0AA37CMG2"/>
<comment type="caution">
    <text evidence="1">The sequence shown here is derived from an EMBL/GenBank/DDBJ whole genome shotgun (WGS) entry which is preliminary data.</text>
</comment>
<dbReference type="Proteomes" id="UP000887212">
    <property type="component" value="Unassembled WGS sequence"/>
</dbReference>
<accession>A0AA37CMG2</accession>
<dbReference type="Proteomes" id="UP000887228">
    <property type="component" value="Unassembled WGS sequence"/>
</dbReference>